<organism evidence="2 3">
    <name type="scientific">Actinopolyspora biskrensis</name>
    <dbReference type="NCBI Taxonomy" id="1470178"/>
    <lineage>
        <taxon>Bacteria</taxon>
        <taxon>Bacillati</taxon>
        <taxon>Actinomycetota</taxon>
        <taxon>Actinomycetes</taxon>
        <taxon>Actinopolysporales</taxon>
        <taxon>Actinopolysporaceae</taxon>
        <taxon>Actinopolyspora</taxon>
    </lineage>
</organism>
<dbReference type="Pfam" id="PF02645">
    <property type="entry name" value="DegV"/>
    <property type="match status" value="1"/>
</dbReference>
<gene>
    <name evidence="2" type="ORF">FHR84_001265</name>
</gene>
<dbReference type="PROSITE" id="PS51482">
    <property type="entry name" value="DEGV"/>
    <property type="match status" value="1"/>
</dbReference>
<dbReference type="Gene3D" id="3.40.50.10170">
    <property type="match status" value="1"/>
</dbReference>
<comment type="caution">
    <text evidence="2">The sequence shown here is derived from an EMBL/GenBank/DDBJ whole genome shotgun (WGS) entry which is preliminary data.</text>
</comment>
<proteinExistence type="predicted"/>
<dbReference type="AlphaFoldDB" id="A0A852Z6X1"/>
<dbReference type="InterPro" id="IPR050270">
    <property type="entry name" value="DegV_domain_contain"/>
</dbReference>
<protein>
    <submittedName>
        <fullName evidence="2">DegV family protein with EDD domain</fullName>
    </submittedName>
</protein>
<keyword evidence="3" id="KW-1185">Reference proteome</keyword>
<dbReference type="EMBL" id="JACBYW010000002">
    <property type="protein sequence ID" value="NYH77943.1"/>
    <property type="molecule type" value="Genomic_DNA"/>
</dbReference>
<evidence type="ECO:0000313" key="2">
    <source>
        <dbReference type="EMBL" id="NYH77943.1"/>
    </source>
</evidence>
<dbReference type="InterPro" id="IPR003797">
    <property type="entry name" value="DegV"/>
</dbReference>
<dbReference type="RefSeq" id="WP_179534494.1">
    <property type="nucleotide sequence ID" value="NZ_JACBYW010000002.1"/>
</dbReference>
<name>A0A852Z6X1_9ACTN</name>
<reference evidence="2 3" key="1">
    <citation type="submission" date="2020-07" db="EMBL/GenBank/DDBJ databases">
        <title>Genomic Encyclopedia of Type Strains, Phase III (KMG-III): the genomes of soil and plant-associated and newly described type strains.</title>
        <authorList>
            <person name="Whitman W."/>
        </authorList>
    </citation>
    <scope>NUCLEOTIDE SEQUENCE [LARGE SCALE GENOMIC DNA]</scope>
    <source>
        <strain evidence="2 3">CECT 8576</strain>
    </source>
</reference>
<dbReference type="SUPFAM" id="SSF82549">
    <property type="entry name" value="DAK1/DegV-like"/>
    <property type="match status" value="1"/>
</dbReference>
<accession>A0A852Z6X1</accession>
<dbReference type="PANTHER" id="PTHR33434:SF2">
    <property type="entry name" value="FATTY ACID-BINDING PROTEIN TM_1468"/>
    <property type="match status" value="1"/>
</dbReference>
<dbReference type="GO" id="GO:0008289">
    <property type="term" value="F:lipid binding"/>
    <property type="evidence" value="ECO:0007669"/>
    <property type="project" value="UniProtKB-KW"/>
</dbReference>
<evidence type="ECO:0000313" key="3">
    <source>
        <dbReference type="Proteomes" id="UP000548304"/>
    </source>
</evidence>
<sequence length="279" mass="29140">MQHVAIVTDSTASLPQDLAARWGISVASMQLRVGDELTRETHVSTDWLLRAMRNGVPVEAKAPAPDALLQAYQQAWHDSATAVVSLHLSSRLSPATQAALQASTHVPTPVHIVDSQSSGMALGFAALAGARTAAAGGSPAEVCATAQKRAAQTQVIIYIDSLEYLHRAGYIGKTAAYFGSKMSVKPLLTVRDGEVEPMDKVLGSERAVGKAVDRAVELAGDAPVDVAVEHFAAPNDAEELLSALRGKLPRGEEFVQTQVSTAIGANVGPGALAVTISPH</sequence>
<evidence type="ECO:0000256" key="1">
    <source>
        <dbReference type="ARBA" id="ARBA00023121"/>
    </source>
</evidence>
<dbReference type="PANTHER" id="PTHR33434">
    <property type="entry name" value="DEGV DOMAIN-CONTAINING PROTEIN DR_1986-RELATED"/>
    <property type="match status" value="1"/>
</dbReference>
<dbReference type="Gene3D" id="3.30.1180.10">
    <property type="match status" value="1"/>
</dbReference>
<keyword evidence="1" id="KW-0446">Lipid-binding</keyword>
<dbReference type="NCBIfam" id="TIGR00762">
    <property type="entry name" value="DegV"/>
    <property type="match status" value="1"/>
</dbReference>
<dbReference type="InterPro" id="IPR043168">
    <property type="entry name" value="DegV_C"/>
</dbReference>
<dbReference type="Proteomes" id="UP000548304">
    <property type="component" value="Unassembled WGS sequence"/>
</dbReference>